<sequence length="108" mass="11594">MSLDALVNRVRQAEQAVEVREQRTRRQWTQFKATWRAAWTPGRIVVAGLAAGFAAGRAKPLRLAGSGGVLDLLRALTPLFVGVQAAQAAAEELQPDPSNNPPETPPSP</sequence>
<dbReference type="EMBL" id="CP060711">
    <property type="protein sequence ID" value="QNN45460.1"/>
    <property type="molecule type" value="Genomic_DNA"/>
</dbReference>
<dbReference type="KEGG" id="tbv:H9L17_09480"/>
<evidence type="ECO:0008006" key="4">
    <source>
        <dbReference type="Google" id="ProtNLM"/>
    </source>
</evidence>
<feature type="compositionally biased region" description="Pro residues" evidence="1">
    <location>
        <begin position="98"/>
        <end position="108"/>
    </location>
</feature>
<dbReference type="AlphaFoldDB" id="A0A7G9QQ35"/>
<evidence type="ECO:0000313" key="2">
    <source>
        <dbReference type="EMBL" id="QNN45460.1"/>
    </source>
</evidence>
<evidence type="ECO:0000256" key="1">
    <source>
        <dbReference type="SAM" id="MobiDB-lite"/>
    </source>
</evidence>
<name>A0A7G9QQ35_9GAMM</name>
<feature type="region of interest" description="Disordered" evidence="1">
    <location>
        <begin position="88"/>
        <end position="108"/>
    </location>
</feature>
<evidence type="ECO:0000313" key="3">
    <source>
        <dbReference type="Proteomes" id="UP000515977"/>
    </source>
</evidence>
<gene>
    <name evidence="2" type="ORF">H9L17_09480</name>
</gene>
<accession>A0A7G9QQ35</accession>
<proteinExistence type="predicted"/>
<dbReference type="RefSeq" id="WP_187569228.1">
    <property type="nucleotide sequence ID" value="NZ_CP060711.1"/>
</dbReference>
<feature type="compositionally biased region" description="Low complexity" evidence="1">
    <location>
        <begin position="88"/>
        <end position="97"/>
    </location>
</feature>
<protein>
    <recommendedName>
        <fullName evidence="4">Protein sip-5</fullName>
    </recommendedName>
</protein>
<reference evidence="2 3" key="1">
    <citation type="submission" date="2020-08" db="EMBL/GenBank/DDBJ databases">
        <title>Genome sequence of Thermomonas brevis KACC 16975T.</title>
        <authorList>
            <person name="Hyun D.-W."/>
            <person name="Bae J.-W."/>
        </authorList>
    </citation>
    <scope>NUCLEOTIDE SEQUENCE [LARGE SCALE GENOMIC DNA]</scope>
    <source>
        <strain evidence="2 3">KACC 16975</strain>
    </source>
</reference>
<dbReference type="Proteomes" id="UP000515977">
    <property type="component" value="Chromosome"/>
</dbReference>
<keyword evidence="3" id="KW-1185">Reference proteome</keyword>
<organism evidence="2 3">
    <name type="scientific">Thermomonas brevis</name>
    <dbReference type="NCBI Taxonomy" id="215691"/>
    <lineage>
        <taxon>Bacteria</taxon>
        <taxon>Pseudomonadati</taxon>
        <taxon>Pseudomonadota</taxon>
        <taxon>Gammaproteobacteria</taxon>
        <taxon>Lysobacterales</taxon>
        <taxon>Lysobacteraceae</taxon>
        <taxon>Thermomonas</taxon>
    </lineage>
</organism>